<gene>
    <name evidence="2" type="ORF">POL58_12335</name>
</gene>
<evidence type="ECO:0000313" key="2">
    <source>
        <dbReference type="EMBL" id="MDC0668535.1"/>
    </source>
</evidence>
<feature type="compositionally biased region" description="Acidic residues" evidence="1">
    <location>
        <begin position="29"/>
        <end position="45"/>
    </location>
</feature>
<dbReference type="RefSeq" id="WP_271997750.1">
    <property type="nucleotide sequence ID" value="NZ_JAQNDN010000004.1"/>
</dbReference>
<name>A0ABT5B368_9BACT</name>
<sequence>MKITEYTWVHTSIFALVTACVAVACDESPAVEEEDLAVEALDEEQPEAREGSLADLDVEDAEDAEAEEAEAEDEDEDATVDKERRWDDDDDDDGWGRRHGGWGRRHGGWGRRHGGWGRRHW</sequence>
<reference evidence="2 3" key="1">
    <citation type="submission" date="2022-11" db="EMBL/GenBank/DDBJ databases">
        <title>Minimal conservation of predation-associated metabolite biosynthetic gene clusters underscores biosynthetic potential of Myxococcota including descriptions for ten novel species: Archangium lansinium sp. nov., Myxococcus landrumus sp. nov., Nannocystis bai.</title>
        <authorList>
            <person name="Ahearne A."/>
            <person name="Stevens C."/>
            <person name="Dowd S."/>
        </authorList>
    </citation>
    <scope>NUCLEOTIDE SEQUENCE [LARGE SCALE GENOMIC DNA]</scope>
    <source>
        <strain evidence="2 3">NCELM</strain>
    </source>
</reference>
<proteinExistence type="predicted"/>
<feature type="region of interest" description="Disordered" evidence="1">
    <location>
        <begin position="29"/>
        <end position="121"/>
    </location>
</feature>
<dbReference type="Proteomes" id="UP001217838">
    <property type="component" value="Unassembled WGS sequence"/>
</dbReference>
<dbReference type="EMBL" id="JAQNDN010000004">
    <property type="protein sequence ID" value="MDC0668535.1"/>
    <property type="molecule type" value="Genomic_DNA"/>
</dbReference>
<dbReference type="PROSITE" id="PS51257">
    <property type="entry name" value="PROKAR_LIPOPROTEIN"/>
    <property type="match status" value="1"/>
</dbReference>
<comment type="caution">
    <text evidence="2">The sequence shown here is derived from an EMBL/GenBank/DDBJ whole genome shotgun (WGS) entry which is preliminary data.</text>
</comment>
<organism evidence="2 3">
    <name type="scientific">Nannocystis radixulma</name>
    <dbReference type="NCBI Taxonomy" id="2995305"/>
    <lineage>
        <taxon>Bacteria</taxon>
        <taxon>Pseudomonadati</taxon>
        <taxon>Myxococcota</taxon>
        <taxon>Polyangia</taxon>
        <taxon>Nannocystales</taxon>
        <taxon>Nannocystaceae</taxon>
        <taxon>Nannocystis</taxon>
    </lineage>
</organism>
<evidence type="ECO:0000313" key="3">
    <source>
        <dbReference type="Proteomes" id="UP001217838"/>
    </source>
</evidence>
<keyword evidence="3" id="KW-1185">Reference proteome</keyword>
<feature type="compositionally biased region" description="Basic residues" evidence="1">
    <location>
        <begin position="97"/>
        <end position="121"/>
    </location>
</feature>
<accession>A0ABT5B368</accession>
<evidence type="ECO:0000256" key="1">
    <source>
        <dbReference type="SAM" id="MobiDB-lite"/>
    </source>
</evidence>
<feature type="compositionally biased region" description="Acidic residues" evidence="1">
    <location>
        <begin position="56"/>
        <end position="78"/>
    </location>
</feature>
<protein>
    <submittedName>
        <fullName evidence="2">Uncharacterized protein</fullName>
    </submittedName>
</protein>